<dbReference type="EMBL" id="JBHUEK010000029">
    <property type="protein sequence ID" value="MFD1780938.1"/>
    <property type="molecule type" value="Genomic_DNA"/>
</dbReference>
<evidence type="ECO:0000313" key="4">
    <source>
        <dbReference type="Proteomes" id="UP001597227"/>
    </source>
</evidence>
<organism evidence="3 4">
    <name type="scientific">Fredinandcohnia salidurans</name>
    <dbReference type="NCBI Taxonomy" id="2595041"/>
    <lineage>
        <taxon>Bacteria</taxon>
        <taxon>Bacillati</taxon>
        <taxon>Bacillota</taxon>
        <taxon>Bacilli</taxon>
        <taxon>Bacillales</taxon>
        <taxon>Bacillaceae</taxon>
        <taxon>Fredinandcohnia</taxon>
    </lineage>
</organism>
<keyword evidence="1" id="KW-0812">Transmembrane</keyword>
<comment type="caution">
    <text evidence="3">The sequence shown here is derived from an EMBL/GenBank/DDBJ whole genome shotgun (WGS) entry which is preliminary data.</text>
</comment>
<proteinExistence type="predicted"/>
<keyword evidence="4" id="KW-1185">Reference proteome</keyword>
<keyword evidence="1" id="KW-1133">Transmembrane helix</keyword>
<name>A0ABW4MTL1_9BACI</name>
<evidence type="ECO:0000259" key="2">
    <source>
        <dbReference type="Pfam" id="PF13400"/>
    </source>
</evidence>
<dbReference type="InterPro" id="IPR028087">
    <property type="entry name" value="Tad_N"/>
</dbReference>
<evidence type="ECO:0000313" key="3">
    <source>
        <dbReference type="EMBL" id="MFD1780938.1"/>
    </source>
</evidence>
<feature type="domain" description="Putative Flp pilus-assembly TadG-like N-terminal" evidence="2">
    <location>
        <begin position="19"/>
        <end position="63"/>
    </location>
</feature>
<dbReference type="Pfam" id="PF13400">
    <property type="entry name" value="Tad"/>
    <property type="match status" value="1"/>
</dbReference>
<dbReference type="Proteomes" id="UP001597227">
    <property type="component" value="Unassembled WGS sequence"/>
</dbReference>
<sequence>MKRTYQFIKRFYNDQSGVSMVLVALLMVVLLGFSAIVVDAGALYLKKSQLQNALDAAVLAGAQELRGVAFDGTIRAKAKQAAIDIAQENGLTIIDAGTEENKIVVTQDSVEVTQTVKENLYFARVLSPDLTDADVKAHAKAEIQSLINPNGAIPVAFKHKLLQDGSFGQEFRLKAESSETGNYGFLAIGGQGADVLAKGIKEGVTVNIGDKPDTEPGSISSVTDVFDDRIKEDNNDPNKKEKCNDPTTVDNTCRRLVTIPLVDVETYPNGRKEIEIVGLAAFLLTEASGNGNSTVITGKFIEYKLKNSYTPNQGFPETIRKVKLVN</sequence>
<evidence type="ECO:0000256" key="1">
    <source>
        <dbReference type="SAM" id="Phobius"/>
    </source>
</evidence>
<protein>
    <submittedName>
        <fullName evidence="3">Pilus assembly protein TadG-related protein</fullName>
    </submittedName>
</protein>
<keyword evidence="1" id="KW-0472">Membrane</keyword>
<dbReference type="RefSeq" id="WP_388040770.1">
    <property type="nucleotide sequence ID" value="NZ_JBHUEK010000029.1"/>
</dbReference>
<feature type="transmembrane region" description="Helical" evidence="1">
    <location>
        <begin position="21"/>
        <end position="45"/>
    </location>
</feature>
<accession>A0ABW4MTL1</accession>
<gene>
    <name evidence="3" type="ORF">ACFSFW_19990</name>
</gene>
<reference evidence="4" key="1">
    <citation type="journal article" date="2019" name="Int. J. Syst. Evol. Microbiol.">
        <title>The Global Catalogue of Microorganisms (GCM) 10K type strain sequencing project: providing services to taxonomists for standard genome sequencing and annotation.</title>
        <authorList>
            <consortium name="The Broad Institute Genomics Platform"/>
            <consortium name="The Broad Institute Genome Sequencing Center for Infectious Disease"/>
            <person name="Wu L."/>
            <person name="Ma J."/>
        </authorList>
    </citation>
    <scope>NUCLEOTIDE SEQUENCE [LARGE SCALE GENOMIC DNA]</scope>
    <source>
        <strain evidence="4">CCUG 15531</strain>
    </source>
</reference>